<evidence type="ECO:0000313" key="2">
    <source>
        <dbReference type="Proteomes" id="UP000236345"/>
    </source>
</evidence>
<evidence type="ECO:0000313" key="1">
    <source>
        <dbReference type="EMBL" id="PNS10296.1"/>
    </source>
</evidence>
<gene>
    <name evidence="1" type="ORF">COO59_18390</name>
</gene>
<keyword evidence="2" id="KW-1185">Reference proteome</keyword>
<name>A0A2K1Q5H9_9GAMM</name>
<sequence length="194" mass="22192">MKLTGITNHAKQRISERSTLNLYEIVDVINAQLFEILGSKPGINKTHLLIYSVPDNAWFVLVRDSLNGDVLTLLTEAYHVRLFGQISDQQKIRARYIATHGFGENNEINKKISLFLGYVDVSGKSKTKRIWRGHYEDFQFSREAFLYSSELQKIMNALRTGKKSSAHAELPDNIETCSYLKVMFSDNDSMIIDL</sequence>
<dbReference type="OrthoDB" id="9870219at2"/>
<accession>A0A2K1Q5H9</accession>
<protein>
    <submittedName>
        <fullName evidence="1">Uncharacterized protein</fullName>
    </submittedName>
</protein>
<comment type="caution">
    <text evidence="1">The sequence shown here is derived from an EMBL/GenBank/DDBJ whole genome shotgun (WGS) entry which is preliminary data.</text>
</comment>
<dbReference type="EMBL" id="NWUO01000018">
    <property type="protein sequence ID" value="PNS10296.1"/>
    <property type="molecule type" value="Genomic_DNA"/>
</dbReference>
<dbReference type="Proteomes" id="UP000236345">
    <property type="component" value="Unassembled WGS sequence"/>
</dbReference>
<dbReference type="AlphaFoldDB" id="A0A2K1Q5H9"/>
<organism evidence="1 2">
    <name type="scientific">Mixta theicola</name>
    <dbReference type="NCBI Taxonomy" id="1458355"/>
    <lineage>
        <taxon>Bacteria</taxon>
        <taxon>Pseudomonadati</taxon>
        <taxon>Pseudomonadota</taxon>
        <taxon>Gammaproteobacteria</taxon>
        <taxon>Enterobacterales</taxon>
        <taxon>Erwiniaceae</taxon>
        <taxon>Mixta</taxon>
    </lineage>
</organism>
<reference evidence="2" key="1">
    <citation type="submission" date="2017-09" db="EMBL/GenBank/DDBJ databases">
        <authorList>
            <person name="Palmer M."/>
            <person name="Steenkamp E.T."/>
            <person name="Coetzee M.P."/>
            <person name="Avontuur J.R."/>
            <person name="Van Zyl E."/>
            <person name="Chan W.-Y."/>
            <person name="Blom J."/>
            <person name="Venter S.N."/>
        </authorList>
    </citation>
    <scope>NUCLEOTIDE SEQUENCE [LARGE SCALE GENOMIC DNA]</scope>
    <source>
        <strain evidence="2">QC88-366</strain>
    </source>
</reference>
<dbReference type="RefSeq" id="WP_103061176.1">
    <property type="nucleotide sequence ID" value="NZ_BSOF01000026.1"/>
</dbReference>
<proteinExistence type="predicted"/>